<reference evidence="2 3" key="1">
    <citation type="submission" date="2018-11" db="EMBL/GenBank/DDBJ databases">
        <title>Genome sequence of Saitozyma podzolica DSM 27192.</title>
        <authorList>
            <person name="Aliyu H."/>
            <person name="Gorte O."/>
            <person name="Ochsenreither K."/>
        </authorList>
    </citation>
    <scope>NUCLEOTIDE SEQUENCE [LARGE SCALE GENOMIC DNA]</scope>
    <source>
        <strain evidence="2 3">DSM 27192</strain>
    </source>
</reference>
<dbReference type="Proteomes" id="UP000279259">
    <property type="component" value="Unassembled WGS sequence"/>
</dbReference>
<evidence type="ECO:0000313" key="3">
    <source>
        <dbReference type="Proteomes" id="UP000279259"/>
    </source>
</evidence>
<evidence type="ECO:0000313" key="2">
    <source>
        <dbReference type="EMBL" id="RSH92251.1"/>
    </source>
</evidence>
<feature type="compositionally biased region" description="Low complexity" evidence="1">
    <location>
        <begin position="86"/>
        <end position="97"/>
    </location>
</feature>
<feature type="compositionally biased region" description="Pro residues" evidence="1">
    <location>
        <begin position="49"/>
        <end position="63"/>
    </location>
</feature>
<feature type="compositionally biased region" description="Basic residues" evidence="1">
    <location>
        <begin position="178"/>
        <end position="190"/>
    </location>
</feature>
<evidence type="ECO:0000256" key="1">
    <source>
        <dbReference type="SAM" id="MobiDB-lite"/>
    </source>
</evidence>
<dbReference type="EMBL" id="RSCD01000006">
    <property type="protein sequence ID" value="RSH92251.1"/>
    <property type="molecule type" value="Genomic_DNA"/>
</dbReference>
<feature type="region of interest" description="Disordered" evidence="1">
    <location>
        <begin position="178"/>
        <end position="199"/>
    </location>
</feature>
<name>A0A427YMH8_9TREE</name>
<feature type="compositionally biased region" description="Low complexity" evidence="1">
    <location>
        <begin position="64"/>
        <end position="79"/>
    </location>
</feature>
<feature type="compositionally biased region" description="Low complexity" evidence="1">
    <location>
        <begin position="30"/>
        <end position="48"/>
    </location>
</feature>
<sequence length="215" mass="23732">MGPLLKLAVAHKVVSNAQDRGDAKATARMQQQQLEQQQQQQGQQQQQPQQPPPGMYGGPPPPQQTQQWQQGGPSPYGYGAPPPPGQYGQPPQQGWYYAPPPGPGQGQPQNFQGGQQSWGQYPSILLRVAGHRLEVSLTCQARLRLRVISSNTTTKARQEARLKLSQRGLPSTCLRRWHPQARPQGKRRSLSRPPVQPMTHPVLNLLSTVVKTSEG</sequence>
<feature type="compositionally biased region" description="Low complexity" evidence="1">
    <location>
        <begin position="106"/>
        <end position="115"/>
    </location>
</feature>
<keyword evidence="3" id="KW-1185">Reference proteome</keyword>
<comment type="caution">
    <text evidence="2">The sequence shown here is derived from an EMBL/GenBank/DDBJ whole genome shotgun (WGS) entry which is preliminary data.</text>
</comment>
<organism evidence="2 3">
    <name type="scientific">Saitozyma podzolica</name>
    <dbReference type="NCBI Taxonomy" id="1890683"/>
    <lineage>
        <taxon>Eukaryota</taxon>
        <taxon>Fungi</taxon>
        <taxon>Dikarya</taxon>
        <taxon>Basidiomycota</taxon>
        <taxon>Agaricomycotina</taxon>
        <taxon>Tremellomycetes</taxon>
        <taxon>Tremellales</taxon>
        <taxon>Trimorphomycetaceae</taxon>
        <taxon>Saitozyma</taxon>
    </lineage>
</organism>
<feature type="region of interest" description="Disordered" evidence="1">
    <location>
        <begin position="15"/>
        <end position="116"/>
    </location>
</feature>
<dbReference type="AlphaFoldDB" id="A0A427YMH8"/>
<proteinExistence type="predicted"/>
<accession>A0A427YMH8</accession>
<gene>
    <name evidence="2" type="ORF">EHS25_008666</name>
</gene>
<protein>
    <submittedName>
        <fullName evidence="2">Uncharacterized protein</fullName>
    </submittedName>
</protein>